<organism evidence="3 4">
    <name type="scientific">Dyadobacter koreensis</name>
    <dbReference type="NCBI Taxonomy" id="408657"/>
    <lineage>
        <taxon>Bacteria</taxon>
        <taxon>Pseudomonadati</taxon>
        <taxon>Bacteroidota</taxon>
        <taxon>Cytophagia</taxon>
        <taxon>Cytophagales</taxon>
        <taxon>Spirosomataceae</taxon>
        <taxon>Dyadobacter</taxon>
    </lineage>
</organism>
<protein>
    <submittedName>
        <fullName evidence="3">Predicted membrane protein</fullName>
    </submittedName>
</protein>
<dbReference type="InterPro" id="IPR018677">
    <property type="entry name" value="DUF2157"/>
</dbReference>
<name>A0A1H6VFW0_9BACT</name>
<feature type="transmembrane region" description="Helical" evidence="1">
    <location>
        <begin position="130"/>
        <end position="149"/>
    </location>
</feature>
<dbReference type="RefSeq" id="WP_090335958.1">
    <property type="nucleotide sequence ID" value="NZ_FNXY01000004.1"/>
</dbReference>
<sequence length="322" mass="36363">MTTKTILEDLLQKEILTEEQAGKIFNYETNKLFSIHWELRSVLYIGISLLTSGLGILIYKNIDTIGHQAIITLIASLVVLCFYYVLKHRQQFLWTEVNHATKYSEHALILGCTLFLVLEGYLQFQYNFFGTRYGIAIFIPTVIFFLLAYRFDHRGVLSMAITGLASWLGLTISPFAILEKNDFTSPGLIATGVLLGIILCVISWLSETRNLKKHFAFTYILFGGNLAAIAGLAGVFSDDSKLIYLTSTAIICLLLVYYARISQSLLFLLMGVIYGYILFSYTLFAYLPDSILGALSIYYFMLSSVGVIFFLLNVKKILKLKK</sequence>
<keyword evidence="4" id="KW-1185">Reference proteome</keyword>
<feature type="transmembrane region" description="Helical" evidence="1">
    <location>
        <begin position="156"/>
        <end position="177"/>
    </location>
</feature>
<feature type="transmembrane region" description="Helical" evidence="1">
    <location>
        <begin position="41"/>
        <end position="59"/>
    </location>
</feature>
<evidence type="ECO:0000256" key="1">
    <source>
        <dbReference type="SAM" id="Phobius"/>
    </source>
</evidence>
<reference evidence="3 4" key="1">
    <citation type="submission" date="2016-10" db="EMBL/GenBank/DDBJ databases">
        <authorList>
            <person name="de Groot N.N."/>
        </authorList>
    </citation>
    <scope>NUCLEOTIDE SEQUENCE [LARGE SCALE GENOMIC DNA]</scope>
    <source>
        <strain evidence="3 4">DSM 19938</strain>
    </source>
</reference>
<dbReference type="Pfam" id="PF09925">
    <property type="entry name" value="DUF2157"/>
    <property type="match status" value="1"/>
</dbReference>
<feature type="transmembrane region" description="Helical" evidence="1">
    <location>
        <begin position="242"/>
        <end position="259"/>
    </location>
</feature>
<gene>
    <name evidence="3" type="ORF">SAMN04487995_2917</name>
</gene>
<feature type="transmembrane region" description="Helical" evidence="1">
    <location>
        <begin position="266"/>
        <end position="284"/>
    </location>
</feature>
<accession>A0A1H6VFW0</accession>
<keyword evidence="1" id="KW-1133">Transmembrane helix</keyword>
<dbReference type="Proteomes" id="UP000199532">
    <property type="component" value="Unassembled WGS sequence"/>
</dbReference>
<feature type="transmembrane region" description="Helical" evidence="1">
    <location>
        <begin position="183"/>
        <end position="205"/>
    </location>
</feature>
<dbReference type="STRING" id="408657.SAMN04487995_2917"/>
<evidence type="ECO:0000313" key="3">
    <source>
        <dbReference type="EMBL" id="SEI99212.1"/>
    </source>
</evidence>
<feature type="transmembrane region" description="Helical" evidence="1">
    <location>
        <begin position="65"/>
        <end position="86"/>
    </location>
</feature>
<dbReference type="OrthoDB" id="650263at2"/>
<evidence type="ECO:0000259" key="2">
    <source>
        <dbReference type="Pfam" id="PF09925"/>
    </source>
</evidence>
<feature type="transmembrane region" description="Helical" evidence="1">
    <location>
        <begin position="217"/>
        <end position="236"/>
    </location>
</feature>
<dbReference type="AlphaFoldDB" id="A0A1H6VFW0"/>
<keyword evidence="1" id="KW-0812">Transmembrane</keyword>
<feature type="domain" description="DUF2157" evidence="2">
    <location>
        <begin position="9"/>
        <end position="155"/>
    </location>
</feature>
<proteinExistence type="predicted"/>
<feature type="transmembrane region" description="Helical" evidence="1">
    <location>
        <begin position="290"/>
        <end position="312"/>
    </location>
</feature>
<keyword evidence="1" id="KW-0472">Membrane</keyword>
<feature type="transmembrane region" description="Helical" evidence="1">
    <location>
        <begin position="107"/>
        <end position="124"/>
    </location>
</feature>
<evidence type="ECO:0000313" key="4">
    <source>
        <dbReference type="Proteomes" id="UP000199532"/>
    </source>
</evidence>
<dbReference type="EMBL" id="FNXY01000004">
    <property type="protein sequence ID" value="SEI99212.1"/>
    <property type="molecule type" value="Genomic_DNA"/>
</dbReference>